<dbReference type="Proteomes" id="UP000263232">
    <property type="component" value="Chromosome"/>
</dbReference>
<organism evidence="1 2">
    <name type="scientific">Suicoccus acidiformans</name>
    <dbReference type="NCBI Taxonomy" id="2036206"/>
    <lineage>
        <taxon>Bacteria</taxon>
        <taxon>Bacillati</taxon>
        <taxon>Bacillota</taxon>
        <taxon>Bacilli</taxon>
        <taxon>Lactobacillales</taxon>
        <taxon>Aerococcaceae</taxon>
        <taxon>Suicoccus</taxon>
    </lineage>
</organism>
<evidence type="ECO:0000313" key="2">
    <source>
        <dbReference type="Proteomes" id="UP000263232"/>
    </source>
</evidence>
<dbReference type="AlphaFoldDB" id="A0A347WKC9"/>
<reference evidence="1 2" key="1">
    <citation type="submission" date="2017-09" db="EMBL/GenBank/DDBJ databases">
        <title>Complete genome sequence of Oxytococcus suis strain ZY16052.</title>
        <authorList>
            <person name="Li F."/>
        </authorList>
    </citation>
    <scope>NUCLEOTIDE SEQUENCE [LARGE SCALE GENOMIC DNA]</scope>
    <source>
        <strain evidence="1 2">ZY16052</strain>
    </source>
</reference>
<accession>A0A347WKC9</accession>
<dbReference type="EMBL" id="CP023434">
    <property type="protein sequence ID" value="AXY25536.1"/>
    <property type="molecule type" value="Genomic_DNA"/>
</dbReference>
<protein>
    <submittedName>
        <fullName evidence="1">Uncharacterized protein</fullName>
    </submittedName>
</protein>
<dbReference type="OrthoDB" id="9846987at2"/>
<sequence>MIITVKGITMEIGELYEKGIVGELYQEVNLVFPREIIEDKKYENLKSIDILLYSLLLGLTSIFDALNIYDDRGQAMAQIPNEFLLQQLNIRSNTTLVESKKRLAECALIATIPTGRGNIYYTKHYDELREAVG</sequence>
<gene>
    <name evidence="1" type="ORF">CL176_05755</name>
</gene>
<dbReference type="KEGG" id="abae:CL176_05755"/>
<evidence type="ECO:0000313" key="1">
    <source>
        <dbReference type="EMBL" id="AXY25536.1"/>
    </source>
</evidence>
<proteinExistence type="predicted"/>
<dbReference type="RefSeq" id="WP_118990438.1">
    <property type="nucleotide sequence ID" value="NZ_CP023434.1"/>
</dbReference>
<keyword evidence="2" id="KW-1185">Reference proteome</keyword>
<name>A0A347WKC9_9LACT</name>